<evidence type="ECO:0000259" key="1">
    <source>
        <dbReference type="Pfam" id="PF02737"/>
    </source>
</evidence>
<dbReference type="GO" id="GO:0070403">
    <property type="term" value="F:NAD+ binding"/>
    <property type="evidence" value="ECO:0007669"/>
    <property type="project" value="InterPro"/>
</dbReference>
<dbReference type="STRING" id="112413.SAMN05421854_108400"/>
<gene>
    <name evidence="2" type="ORF">SAMN05421854_108400</name>
</gene>
<sequence>MTDIKQLTVLGTGVLGSQIAYQAAYSGFRVSAYDIDHAVIAEAKERFAAIYERGRRL</sequence>
<dbReference type="Gene3D" id="3.40.50.720">
    <property type="entry name" value="NAD(P)-binding Rossmann-like Domain"/>
    <property type="match status" value="1"/>
</dbReference>
<name>A0A1I5VLI7_9PSEU</name>
<dbReference type="EMBL" id="FOWC01000008">
    <property type="protein sequence ID" value="SFQ08157.1"/>
    <property type="molecule type" value="Genomic_DNA"/>
</dbReference>
<feature type="domain" description="3-hydroxyacyl-CoA dehydrogenase NAD binding" evidence="1">
    <location>
        <begin position="7"/>
        <end position="53"/>
    </location>
</feature>
<dbReference type="InterPro" id="IPR006176">
    <property type="entry name" value="3-OHacyl-CoA_DH_NAD-bd"/>
</dbReference>
<reference evidence="2 3" key="1">
    <citation type="submission" date="2016-10" db="EMBL/GenBank/DDBJ databases">
        <authorList>
            <person name="de Groot N.N."/>
        </authorList>
    </citation>
    <scope>NUCLEOTIDE SEQUENCE [LARGE SCALE GENOMIC DNA]</scope>
    <source>
        <strain evidence="2 3">DSM 44637</strain>
    </source>
</reference>
<dbReference type="AlphaFoldDB" id="A0A1I5VLI7"/>
<evidence type="ECO:0000313" key="3">
    <source>
        <dbReference type="Proteomes" id="UP000199137"/>
    </source>
</evidence>
<protein>
    <submittedName>
        <fullName evidence="2">3-hydroxybutyryl-CoA dehydrogenase</fullName>
    </submittedName>
</protein>
<dbReference type="Pfam" id="PF02737">
    <property type="entry name" value="3HCDH_N"/>
    <property type="match status" value="1"/>
</dbReference>
<dbReference type="SUPFAM" id="SSF51735">
    <property type="entry name" value="NAD(P)-binding Rossmann-fold domains"/>
    <property type="match status" value="1"/>
</dbReference>
<dbReference type="InterPro" id="IPR036291">
    <property type="entry name" value="NAD(P)-bd_dom_sf"/>
</dbReference>
<dbReference type="RefSeq" id="WP_280142748.1">
    <property type="nucleotide sequence ID" value="NZ_FOWC01000008.1"/>
</dbReference>
<dbReference type="GO" id="GO:0006631">
    <property type="term" value="P:fatty acid metabolic process"/>
    <property type="evidence" value="ECO:0007669"/>
    <property type="project" value="InterPro"/>
</dbReference>
<accession>A0A1I5VLI7</accession>
<organism evidence="2 3">
    <name type="scientific">Amycolatopsis rubida</name>
    <dbReference type="NCBI Taxonomy" id="112413"/>
    <lineage>
        <taxon>Bacteria</taxon>
        <taxon>Bacillati</taxon>
        <taxon>Actinomycetota</taxon>
        <taxon>Actinomycetes</taxon>
        <taxon>Pseudonocardiales</taxon>
        <taxon>Pseudonocardiaceae</taxon>
        <taxon>Amycolatopsis</taxon>
    </lineage>
</organism>
<proteinExistence type="predicted"/>
<dbReference type="Proteomes" id="UP000199137">
    <property type="component" value="Unassembled WGS sequence"/>
</dbReference>
<evidence type="ECO:0000313" key="2">
    <source>
        <dbReference type="EMBL" id="SFQ08157.1"/>
    </source>
</evidence>